<gene>
    <name evidence="1" type="ORF">C7416_104445</name>
</gene>
<proteinExistence type="predicted"/>
<dbReference type="Proteomes" id="UP000249638">
    <property type="component" value="Unassembled WGS sequence"/>
</dbReference>
<keyword evidence="2" id="KW-1185">Reference proteome</keyword>
<organism evidence="1 2">
    <name type="scientific">Cupriavidus phytorum</name>
    <dbReference type="NCBI Taxonomy" id="3024399"/>
    <lineage>
        <taxon>Bacteria</taxon>
        <taxon>Pseudomonadati</taxon>
        <taxon>Pseudomonadota</taxon>
        <taxon>Betaproteobacteria</taxon>
        <taxon>Burkholderiales</taxon>
        <taxon>Burkholderiaceae</taxon>
        <taxon>Cupriavidus</taxon>
    </lineage>
</organism>
<name>A0A2W7P674_9BURK</name>
<protein>
    <recommendedName>
        <fullName evidence="3">Winged helix-turn-helix DNA-binding protein</fullName>
    </recommendedName>
</protein>
<evidence type="ECO:0000313" key="1">
    <source>
        <dbReference type="EMBL" id="PZX29440.1"/>
    </source>
</evidence>
<dbReference type="InterPro" id="IPR036388">
    <property type="entry name" value="WH-like_DNA-bd_sf"/>
</dbReference>
<dbReference type="Gene3D" id="1.10.10.10">
    <property type="entry name" value="Winged helix-like DNA-binding domain superfamily/Winged helix DNA-binding domain"/>
    <property type="match status" value="1"/>
</dbReference>
<evidence type="ECO:0008006" key="3">
    <source>
        <dbReference type="Google" id="ProtNLM"/>
    </source>
</evidence>
<evidence type="ECO:0000313" key="2">
    <source>
        <dbReference type="Proteomes" id="UP000249638"/>
    </source>
</evidence>
<sequence>MEQVFSTTGRRVSGTQFDSYHSLTVKQLSAKQQMVMDCFDTGAKLTREEISRRTNLKLSSVCGRARELLDAKRLAVVGSVRDIATGKRQELLGVPA</sequence>
<accession>A0A2W7P674</accession>
<reference evidence="1" key="1">
    <citation type="submission" date="2018-06" db="EMBL/GenBank/DDBJ databases">
        <title>Genomic Encyclopedia of Type Strains, Phase IV (KMG-V): Genome sequencing to study the core and pangenomes of soil and plant-associated prokaryotes.</title>
        <authorList>
            <person name="Whitman W."/>
        </authorList>
    </citation>
    <scope>NUCLEOTIDE SEQUENCE [LARGE SCALE GENOMIC DNA]</scope>
    <source>
        <strain evidence="1">MLR2-44</strain>
    </source>
</reference>
<comment type="caution">
    <text evidence="1">The sequence shown here is derived from an EMBL/GenBank/DDBJ whole genome shotgun (WGS) entry which is preliminary data.</text>
</comment>
<dbReference type="AlphaFoldDB" id="A0A2W7P674"/>
<dbReference type="EMBL" id="QKZN01000004">
    <property type="protein sequence ID" value="PZX29440.1"/>
    <property type="molecule type" value="Genomic_DNA"/>
</dbReference>